<reference evidence="2 3" key="1">
    <citation type="submission" date="2017-12" db="EMBL/GenBank/DDBJ databases">
        <title>High-resolution comparative analysis of great ape genomes.</title>
        <authorList>
            <person name="Pollen A."/>
            <person name="Hastie A."/>
            <person name="Hormozdiari F."/>
            <person name="Dougherty M."/>
            <person name="Liu R."/>
            <person name="Chaisson M."/>
            <person name="Hoppe E."/>
            <person name="Hill C."/>
            <person name="Pang A."/>
            <person name="Hillier L."/>
            <person name="Baker C."/>
            <person name="Armstrong J."/>
            <person name="Shendure J."/>
            <person name="Paten B."/>
            <person name="Wilson R."/>
            <person name="Chao H."/>
            <person name="Schneider V."/>
            <person name="Ventura M."/>
            <person name="Kronenberg Z."/>
            <person name="Murali S."/>
            <person name="Gordon D."/>
            <person name="Cantsilieris S."/>
            <person name="Munson K."/>
            <person name="Nelson B."/>
            <person name="Raja A."/>
            <person name="Underwood J."/>
            <person name="Diekhans M."/>
            <person name="Fiddes I."/>
            <person name="Haussler D."/>
            <person name="Eichler E."/>
        </authorList>
    </citation>
    <scope>NUCLEOTIDE SEQUENCE [LARGE SCALE GENOMIC DNA]</scope>
    <source>
        <strain evidence="2">Yerkes chimp pedigree #C0471</strain>
    </source>
</reference>
<accession>A0A2J8P958</accession>
<gene>
    <name evidence="2" type="ORF">CK820_G0005070</name>
</gene>
<dbReference type="AlphaFoldDB" id="A0A2J8P958"/>
<protein>
    <submittedName>
        <fullName evidence="2">RBM6 isoform 17</fullName>
    </submittedName>
</protein>
<name>A0A2J8P958_PANTR</name>
<dbReference type="EMBL" id="NBAG03000218">
    <property type="protein sequence ID" value="PNI80557.1"/>
    <property type="molecule type" value="Genomic_DNA"/>
</dbReference>
<evidence type="ECO:0000313" key="3">
    <source>
        <dbReference type="Proteomes" id="UP000236370"/>
    </source>
</evidence>
<evidence type="ECO:0000256" key="1">
    <source>
        <dbReference type="SAM" id="MobiDB-lite"/>
    </source>
</evidence>
<evidence type="ECO:0000313" key="2">
    <source>
        <dbReference type="EMBL" id="PNI80557.1"/>
    </source>
</evidence>
<proteinExistence type="predicted"/>
<feature type="non-terminal residue" evidence="2">
    <location>
        <position position="76"/>
    </location>
</feature>
<organism evidence="2 3">
    <name type="scientific">Pan troglodytes</name>
    <name type="common">Chimpanzee</name>
    <dbReference type="NCBI Taxonomy" id="9598"/>
    <lineage>
        <taxon>Eukaryota</taxon>
        <taxon>Metazoa</taxon>
        <taxon>Chordata</taxon>
        <taxon>Craniata</taxon>
        <taxon>Vertebrata</taxon>
        <taxon>Euteleostomi</taxon>
        <taxon>Mammalia</taxon>
        <taxon>Eutheria</taxon>
        <taxon>Euarchontoglires</taxon>
        <taxon>Primates</taxon>
        <taxon>Haplorrhini</taxon>
        <taxon>Catarrhini</taxon>
        <taxon>Hominidae</taxon>
        <taxon>Pan</taxon>
    </lineage>
</organism>
<sequence length="76" mass="8554">MWGDSRPANRAGPFRGSQEERFAPGWNRDYPPPPLKSHAQERHSGNFPGRDSLPFDFQGHSGPPFANVEEHSFSYG</sequence>
<dbReference type="Proteomes" id="UP000236370">
    <property type="component" value="Unassembled WGS sequence"/>
</dbReference>
<feature type="region of interest" description="Disordered" evidence="1">
    <location>
        <begin position="1"/>
        <end position="76"/>
    </location>
</feature>
<comment type="caution">
    <text evidence="2">The sequence shown here is derived from an EMBL/GenBank/DDBJ whole genome shotgun (WGS) entry which is preliminary data.</text>
</comment>